<dbReference type="EMBL" id="CP011366">
    <property type="protein sequence ID" value="AKG73938.1"/>
    <property type="molecule type" value="Genomic_DNA"/>
</dbReference>
<keyword evidence="3 7" id="KW-0028">Amino-acid biosynthesis</keyword>
<dbReference type="HAMAP" id="MF_00222">
    <property type="entry name" value="Shikimate_DH_AroE"/>
    <property type="match status" value="1"/>
</dbReference>
<comment type="similarity">
    <text evidence="7">Belongs to the shikimate dehydrogenase family.</text>
</comment>
<dbReference type="InterPro" id="IPR011342">
    <property type="entry name" value="Shikimate_DH"/>
</dbReference>
<keyword evidence="5 7" id="KW-0560">Oxidoreductase</keyword>
<evidence type="ECO:0000256" key="4">
    <source>
        <dbReference type="ARBA" id="ARBA00022857"/>
    </source>
</evidence>
<feature type="binding site" evidence="7">
    <location>
        <position position="86"/>
    </location>
    <ligand>
        <name>shikimate</name>
        <dbReference type="ChEBI" id="CHEBI:36208"/>
    </ligand>
</feature>
<evidence type="ECO:0000256" key="2">
    <source>
        <dbReference type="ARBA" id="ARBA00012962"/>
    </source>
</evidence>
<feature type="binding site" evidence="7">
    <location>
        <position position="232"/>
    </location>
    <ligand>
        <name>NADP(+)</name>
        <dbReference type="ChEBI" id="CHEBI:58349"/>
    </ligand>
</feature>
<dbReference type="GO" id="GO:0008652">
    <property type="term" value="P:amino acid biosynthetic process"/>
    <property type="evidence" value="ECO:0007669"/>
    <property type="project" value="UniProtKB-KW"/>
</dbReference>
<dbReference type="CDD" id="cd01065">
    <property type="entry name" value="NAD_bind_Shikimate_DH"/>
    <property type="match status" value="1"/>
</dbReference>
<comment type="function">
    <text evidence="7">Involved in the biosynthesis of the chorismate, which leads to the biosynthesis of aromatic amino acids. Catalyzes the reversible NADPH linked reduction of 3-dehydroshikimate (DHSA) to yield shikimate (SA).</text>
</comment>
<evidence type="ECO:0000313" key="11">
    <source>
        <dbReference type="EMBL" id="SFK58157.1"/>
    </source>
</evidence>
<feature type="domain" description="SDH C-terminal" evidence="9">
    <location>
        <begin position="232"/>
        <end position="256"/>
    </location>
</feature>
<feature type="binding site" evidence="7">
    <location>
        <begin position="124"/>
        <end position="128"/>
    </location>
    <ligand>
        <name>NADP(+)</name>
        <dbReference type="ChEBI" id="CHEBI:58349"/>
    </ligand>
</feature>
<protein>
    <recommendedName>
        <fullName evidence="2 7">Shikimate dehydrogenase (NADP(+))</fullName>
        <shortName evidence="7">SDH</shortName>
        <ecNumber evidence="2 7">1.1.1.25</ecNumber>
    </recommendedName>
</protein>
<feature type="binding site" evidence="7">
    <location>
        <position position="213"/>
    </location>
    <ligand>
        <name>shikimate</name>
        <dbReference type="ChEBI" id="CHEBI:36208"/>
    </ligand>
</feature>
<evidence type="ECO:0000256" key="5">
    <source>
        <dbReference type="ARBA" id="ARBA00023002"/>
    </source>
</evidence>
<evidence type="ECO:0000256" key="6">
    <source>
        <dbReference type="ARBA" id="ARBA00023141"/>
    </source>
</evidence>
<dbReference type="Proteomes" id="UP000183090">
    <property type="component" value="Unassembled WGS sequence"/>
</dbReference>
<dbReference type="RefSeq" id="WP_046790126.1">
    <property type="nucleotide sequence ID" value="NZ_CP011366.1"/>
</dbReference>
<accession>A0A0F7HM62</accession>
<dbReference type="FunFam" id="3.40.50.10860:FF:000016">
    <property type="entry name" value="Shikimate dehydrogenase (NADP(+))"/>
    <property type="match status" value="1"/>
</dbReference>
<comment type="caution">
    <text evidence="7">Lacks conserved residue(s) required for the propagation of feature annotation.</text>
</comment>
<dbReference type="GO" id="GO:0005829">
    <property type="term" value="C:cytosol"/>
    <property type="evidence" value="ECO:0007669"/>
    <property type="project" value="TreeGrafter"/>
</dbReference>
<dbReference type="AlphaFoldDB" id="A0A0F7HM62"/>
<evidence type="ECO:0000313" key="13">
    <source>
        <dbReference type="Proteomes" id="UP000183090"/>
    </source>
</evidence>
<evidence type="ECO:0000313" key="12">
    <source>
        <dbReference type="Proteomes" id="UP000034029"/>
    </source>
</evidence>
<sequence>MGRYAVIGHPISHTLSPLIHHANFDAKGTDDEYKALDISADQLKFIREIAVREALDGFNVTIPHKETIMEFLDEIDEGARMIGAVNTVAVKDGVFKGYNTDISGYMNAFTARFGEQKRKVLIIGAGGAAKAVQRAHSDHGDDVTVAARRKESFAQFKTDDFTPLLIEDISIQNQYDAIINTTPVGMKDEDVFEVMHIPATIVKEDTIGMDLIYQPGCTIFLSYFNGKNAMNGLPMLVSQAMDAYTIWTGKKGDYEAANKKCKEYFGGKS</sequence>
<feature type="domain" description="Shikimate dehydrogenase substrate binding N-terminal" evidence="8">
    <location>
        <begin position="6"/>
        <end position="88"/>
    </location>
</feature>
<dbReference type="InterPro" id="IPR036291">
    <property type="entry name" value="NAD(P)-bd_dom_sf"/>
</dbReference>
<feature type="binding site" evidence="7">
    <location>
        <position position="61"/>
    </location>
    <ligand>
        <name>shikimate</name>
        <dbReference type="ChEBI" id="CHEBI:36208"/>
    </ligand>
</feature>
<evidence type="ECO:0000256" key="1">
    <source>
        <dbReference type="ARBA" id="ARBA00004871"/>
    </source>
</evidence>
<dbReference type="InterPro" id="IPR022893">
    <property type="entry name" value="Shikimate_DH_fam"/>
</dbReference>
<dbReference type="SUPFAM" id="SSF51735">
    <property type="entry name" value="NAD(P)-binding Rossmann-fold domains"/>
    <property type="match status" value="1"/>
</dbReference>
<keyword evidence="4 7" id="KW-0521">NADP</keyword>
<organism evidence="11 13">
    <name type="scientific">Salinicoccus halodurans</name>
    <dbReference type="NCBI Taxonomy" id="407035"/>
    <lineage>
        <taxon>Bacteria</taxon>
        <taxon>Bacillati</taxon>
        <taxon>Bacillota</taxon>
        <taxon>Bacilli</taxon>
        <taxon>Bacillales</taxon>
        <taxon>Staphylococcaceae</taxon>
        <taxon>Salinicoccus</taxon>
    </lineage>
</organism>
<comment type="subunit">
    <text evidence="7">Homodimer.</text>
</comment>
<dbReference type="OrthoDB" id="9792692at2"/>
<dbReference type="Pfam" id="PF18317">
    <property type="entry name" value="SDH_C"/>
    <property type="match status" value="1"/>
</dbReference>
<evidence type="ECO:0000313" key="10">
    <source>
        <dbReference type="EMBL" id="AKG73938.1"/>
    </source>
</evidence>
<dbReference type="KEGG" id="shv:AAT16_06655"/>
<evidence type="ECO:0000256" key="3">
    <source>
        <dbReference type="ARBA" id="ARBA00022605"/>
    </source>
</evidence>
<dbReference type="InterPro" id="IPR041121">
    <property type="entry name" value="SDH_C"/>
</dbReference>
<reference evidence="10 12" key="1">
    <citation type="journal article" date="2015" name="Int. J. Syst. Evol. Microbiol.">
        <title>Complete genome sequence of Salinicoccus halodurans H3B36, isolated from the Qaidam Basin in China.</title>
        <authorList>
            <person name="Jiang K."/>
            <person name="Xue Y."/>
            <person name="Ma Y."/>
        </authorList>
    </citation>
    <scope>NUCLEOTIDE SEQUENCE [LARGE SCALE GENOMIC DNA]</scope>
    <source>
        <strain evidence="10 12">H3B36</strain>
    </source>
</reference>
<feature type="binding site" evidence="7">
    <location>
        <position position="101"/>
    </location>
    <ligand>
        <name>shikimate</name>
        <dbReference type="ChEBI" id="CHEBI:36208"/>
    </ligand>
</feature>
<evidence type="ECO:0000256" key="7">
    <source>
        <dbReference type="HAMAP-Rule" id="MF_00222"/>
    </source>
</evidence>
<dbReference type="GO" id="GO:0009073">
    <property type="term" value="P:aromatic amino acid family biosynthetic process"/>
    <property type="evidence" value="ECO:0007669"/>
    <property type="project" value="UniProtKB-KW"/>
</dbReference>
<dbReference type="Pfam" id="PF08501">
    <property type="entry name" value="Shikimate_dh_N"/>
    <property type="match status" value="1"/>
</dbReference>
<proteinExistence type="inferred from homology"/>
<dbReference type="Gene3D" id="3.40.50.10860">
    <property type="entry name" value="Leucine Dehydrogenase, chain A, domain 1"/>
    <property type="match status" value="1"/>
</dbReference>
<feature type="binding site" evidence="7">
    <location>
        <position position="77"/>
    </location>
    <ligand>
        <name>NADP(+)</name>
        <dbReference type="ChEBI" id="CHEBI:58349"/>
    </ligand>
</feature>
<dbReference type="GO" id="GO:0019632">
    <property type="term" value="P:shikimate metabolic process"/>
    <property type="evidence" value="ECO:0007669"/>
    <property type="project" value="InterPro"/>
</dbReference>
<gene>
    <name evidence="7" type="primary">aroE</name>
    <name evidence="10" type="ORF">AAT16_06655</name>
    <name evidence="11" type="ORF">SAMN05216235_0574</name>
</gene>
<feature type="binding site" evidence="7">
    <location>
        <position position="211"/>
    </location>
    <ligand>
        <name>NADP(+)</name>
        <dbReference type="ChEBI" id="CHEBI:58349"/>
    </ligand>
</feature>
<evidence type="ECO:0000259" key="9">
    <source>
        <dbReference type="Pfam" id="PF18317"/>
    </source>
</evidence>
<feature type="active site" description="Proton acceptor" evidence="7">
    <location>
        <position position="65"/>
    </location>
</feature>
<dbReference type="PANTHER" id="PTHR21089">
    <property type="entry name" value="SHIKIMATE DEHYDROGENASE"/>
    <property type="match status" value="1"/>
</dbReference>
<feature type="binding site" evidence="7">
    <location>
        <begin position="14"/>
        <end position="16"/>
    </location>
    <ligand>
        <name>shikimate</name>
        <dbReference type="ChEBI" id="CHEBI:36208"/>
    </ligand>
</feature>
<comment type="pathway">
    <text evidence="1 7">Metabolic intermediate biosynthesis; chorismate biosynthesis; chorismate from D-erythrose 4-phosphate and phosphoenolpyruvate: step 4/7.</text>
</comment>
<dbReference type="PANTHER" id="PTHR21089:SF1">
    <property type="entry name" value="BIFUNCTIONAL 3-DEHYDROQUINATE DEHYDRATASE_SHIKIMATE DEHYDROGENASE, CHLOROPLASTIC"/>
    <property type="match status" value="1"/>
</dbReference>
<dbReference type="GO" id="GO:0050661">
    <property type="term" value="F:NADP binding"/>
    <property type="evidence" value="ECO:0007669"/>
    <property type="project" value="InterPro"/>
</dbReference>
<dbReference type="InterPro" id="IPR013708">
    <property type="entry name" value="Shikimate_DH-bd_N"/>
</dbReference>
<dbReference type="NCBIfam" id="TIGR00507">
    <property type="entry name" value="aroE"/>
    <property type="match status" value="1"/>
</dbReference>
<reference evidence="12" key="2">
    <citation type="submission" date="2015-04" db="EMBL/GenBank/DDBJ databases">
        <title>Complete genome sequence of Salinicoccus halodurans strain H3B36, isolated from the Qaidam basin of China.</title>
        <authorList>
            <person name="Ma Y."/>
            <person name="Jiang K."/>
            <person name="Xue Y."/>
        </authorList>
    </citation>
    <scope>NUCLEOTIDE SEQUENCE [LARGE SCALE GENOMIC DNA]</scope>
    <source>
        <strain evidence="12">H3B36</strain>
    </source>
</reference>
<feature type="binding site" evidence="7">
    <location>
        <position position="239"/>
    </location>
    <ligand>
        <name>shikimate</name>
        <dbReference type="ChEBI" id="CHEBI:36208"/>
    </ligand>
</feature>
<dbReference type="Gene3D" id="3.40.50.720">
    <property type="entry name" value="NAD(P)-binding Rossmann-like Domain"/>
    <property type="match status" value="1"/>
</dbReference>
<reference evidence="11 13" key="3">
    <citation type="submission" date="2016-10" db="EMBL/GenBank/DDBJ databases">
        <authorList>
            <person name="Varghese N."/>
            <person name="Submissions S."/>
        </authorList>
    </citation>
    <scope>NUCLEOTIDE SEQUENCE [LARGE SCALE GENOMIC DNA]</scope>
    <source>
        <strain evidence="11 13">CGMCC 1.6501</strain>
    </source>
</reference>
<evidence type="ECO:0000259" key="8">
    <source>
        <dbReference type="Pfam" id="PF08501"/>
    </source>
</evidence>
<dbReference type="GO" id="GO:0009423">
    <property type="term" value="P:chorismate biosynthetic process"/>
    <property type="evidence" value="ECO:0007669"/>
    <property type="project" value="UniProtKB-UniRule"/>
</dbReference>
<keyword evidence="12" id="KW-1185">Reference proteome</keyword>
<dbReference type="EC" id="1.1.1.25" evidence="2 7"/>
<name>A0A0F7HM62_9STAP</name>
<dbReference type="SUPFAM" id="SSF53223">
    <property type="entry name" value="Aminoacid dehydrogenase-like, N-terminal domain"/>
    <property type="match status" value="1"/>
</dbReference>
<comment type="catalytic activity">
    <reaction evidence="7">
        <text>shikimate + NADP(+) = 3-dehydroshikimate + NADPH + H(+)</text>
        <dbReference type="Rhea" id="RHEA:17737"/>
        <dbReference type="ChEBI" id="CHEBI:15378"/>
        <dbReference type="ChEBI" id="CHEBI:16630"/>
        <dbReference type="ChEBI" id="CHEBI:36208"/>
        <dbReference type="ChEBI" id="CHEBI:57783"/>
        <dbReference type="ChEBI" id="CHEBI:58349"/>
        <dbReference type="EC" id="1.1.1.25"/>
    </reaction>
</comment>
<dbReference type="InterPro" id="IPR046346">
    <property type="entry name" value="Aminoacid_DH-like_N_sf"/>
</dbReference>
<dbReference type="Proteomes" id="UP000034029">
    <property type="component" value="Chromosome"/>
</dbReference>
<dbReference type="GO" id="GO:0004764">
    <property type="term" value="F:shikimate 3-dehydrogenase (NADP+) activity"/>
    <property type="evidence" value="ECO:0007669"/>
    <property type="project" value="UniProtKB-UniRule"/>
</dbReference>
<dbReference type="EMBL" id="FOTB01000001">
    <property type="protein sequence ID" value="SFK58157.1"/>
    <property type="molecule type" value="Genomic_DNA"/>
</dbReference>
<keyword evidence="6 7" id="KW-0057">Aromatic amino acid biosynthesis</keyword>